<dbReference type="KEGG" id="zga:ZOBELLIA_412"/>
<dbReference type="EMBL" id="FP476056">
    <property type="protein sequence ID" value="CAZ94485.1"/>
    <property type="molecule type" value="Genomic_DNA"/>
</dbReference>
<dbReference type="AlphaFoldDB" id="G0L9C7"/>
<keyword evidence="3" id="KW-1185">Reference proteome</keyword>
<evidence type="ECO:0000313" key="2">
    <source>
        <dbReference type="EMBL" id="CAZ94485.1"/>
    </source>
</evidence>
<organism evidence="2 3">
    <name type="scientific">Zobellia galactanivorans (strain DSM 12802 / CCUG 47099 / CIP 106680 / NCIMB 13871 / Dsij)</name>
    <dbReference type="NCBI Taxonomy" id="63186"/>
    <lineage>
        <taxon>Bacteria</taxon>
        <taxon>Pseudomonadati</taxon>
        <taxon>Bacteroidota</taxon>
        <taxon>Flavobacteriia</taxon>
        <taxon>Flavobacteriales</taxon>
        <taxon>Flavobacteriaceae</taxon>
        <taxon>Zobellia</taxon>
    </lineage>
</organism>
<dbReference type="HOGENOM" id="CLU_1128719_0_0_10"/>
<evidence type="ECO:0008006" key="4">
    <source>
        <dbReference type="Google" id="ProtNLM"/>
    </source>
</evidence>
<dbReference type="PATRIC" id="fig|63186.3.peg.415"/>
<name>G0L9C7_ZOBGA</name>
<reference evidence="2 3" key="2">
    <citation type="journal article" date="2012" name="Environ. Microbiol.">
        <title>Characterization of the first alginolytic operons in a marine bacterium: from their emergence in marine Flavobacteriia to their independent transfers to marine Proteobacteria and human gut Bacteroides.</title>
        <authorList>
            <person name="Thomas F."/>
            <person name="Barbeyron T."/>
            <person name="Tonon T."/>
            <person name="Genicot S."/>
            <person name="Czjzek M."/>
            <person name="Michel G."/>
        </authorList>
    </citation>
    <scope>NUCLEOTIDE SEQUENCE [LARGE SCALE GENOMIC DNA]</scope>
    <source>
        <strain evidence="3">DSM 12802 / CCUG 47099 / CIP 106680 / NCIMB 13871 / Dsij</strain>
    </source>
</reference>
<feature type="chain" id="PRO_5003402541" description="Lipoprotein" evidence="1">
    <location>
        <begin position="21"/>
        <end position="206"/>
    </location>
</feature>
<keyword evidence="1" id="KW-0732">Signal</keyword>
<feature type="signal peptide" evidence="1">
    <location>
        <begin position="1"/>
        <end position="20"/>
    </location>
</feature>
<reference evidence="3" key="1">
    <citation type="submission" date="2009-07" db="EMBL/GenBank/DDBJ databases">
        <title>Complete genome sequence of Zobellia galactanivorans Dsij.</title>
        <authorList>
            <consortium name="Genoscope - CEA"/>
        </authorList>
    </citation>
    <scope>NUCLEOTIDE SEQUENCE [LARGE SCALE GENOMIC DNA]</scope>
    <source>
        <strain evidence="3">DSM 12802 / CCUG 47099 / CIP 106680 / NCIMB 13871 / Dsij</strain>
    </source>
</reference>
<sequence>MLRMLLIVLFSILTSCNQTMDLENLTLTENINDFSEFLNIKNTKSIDLLLDYKFLKIEDSGEVERNKGRIIKDIYIDPSNNKVTYNNIIPNELMFRTIDNIIAYYHMDIYDAESTNMLFDYLEKKYGKGKLIFGEDNNGSQIYIWKIDNKFIRYSTIIYTNEDKDGNRVDWLGSSLVMVDANELLKGTCPLYTSMLKQIKMPDLRE</sequence>
<evidence type="ECO:0000256" key="1">
    <source>
        <dbReference type="SAM" id="SignalP"/>
    </source>
</evidence>
<proteinExistence type="predicted"/>
<gene>
    <name evidence="2" type="ordered locus">zobellia_412</name>
</gene>
<dbReference type="STRING" id="63186.ZOBELLIA_412"/>
<accession>G0L9C7</accession>
<protein>
    <recommendedName>
        <fullName evidence="4">Lipoprotein</fullName>
    </recommendedName>
</protein>
<dbReference type="Proteomes" id="UP000008898">
    <property type="component" value="Chromosome"/>
</dbReference>
<evidence type="ECO:0000313" key="3">
    <source>
        <dbReference type="Proteomes" id="UP000008898"/>
    </source>
</evidence>
<dbReference type="PROSITE" id="PS51257">
    <property type="entry name" value="PROKAR_LIPOPROTEIN"/>
    <property type="match status" value="1"/>
</dbReference>